<evidence type="ECO:0000313" key="5">
    <source>
        <dbReference type="Proteomes" id="UP000186351"/>
    </source>
</evidence>
<protein>
    <recommendedName>
        <fullName evidence="3">HAMP domain-containing protein</fullName>
    </recommendedName>
</protein>
<dbReference type="GO" id="GO:0016020">
    <property type="term" value="C:membrane"/>
    <property type="evidence" value="ECO:0007669"/>
    <property type="project" value="InterPro"/>
</dbReference>
<dbReference type="SMART" id="SM00304">
    <property type="entry name" value="HAMP"/>
    <property type="match status" value="1"/>
</dbReference>
<organism evidence="4 5">
    <name type="scientific">Muribaculum intestinale</name>
    <dbReference type="NCBI Taxonomy" id="1796646"/>
    <lineage>
        <taxon>Bacteria</taxon>
        <taxon>Pseudomonadati</taxon>
        <taxon>Bacteroidota</taxon>
        <taxon>Bacteroidia</taxon>
        <taxon>Bacteroidales</taxon>
        <taxon>Muribaculaceae</taxon>
        <taxon>Muribaculum</taxon>
    </lineage>
</organism>
<evidence type="ECO:0000256" key="2">
    <source>
        <dbReference type="SAM" id="Phobius"/>
    </source>
</evidence>
<feature type="transmembrane region" description="Helical" evidence="2">
    <location>
        <begin position="13"/>
        <end position="32"/>
    </location>
</feature>
<dbReference type="GO" id="GO:0007165">
    <property type="term" value="P:signal transduction"/>
    <property type="evidence" value="ECO:0007669"/>
    <property type="project" value="InterPro"/>
</dbReference>
<dbReference type="Gene3D" id="3.30.450.20">
    <property type="entry name" value="PAS domain"/>
    <property type="match status" value="2"/>
</dbReference>
<keyword evidence="2" id="KW-0472">Membrane</keyword>
<sequence length="653" mass="72511">MKRKFNLSFSTRLYLWATLLILITFSGIAAIFHTYSSQREEEAGGRYAGFMLNEMVYSINERLLMVENVVKRYEPIVEKTLSTPDSLMALVEEWTLSDSLVIGGSICFEPYYYSKKGEYFMPYVTTTLGNKPVSVYLGGKDYDYFKMEWYKSAKEARQGIWSEPYYDDGGGDVMMISYVLPLFNKYGNMIGVMTADMSLEKLVKDVAHLRPYHDSFSFVVSRRGTFIVHPRRSVILNQTIFSYADSLDSEPMRQLGRDMLSGLAGYDRRTLRGKDMLVSYTTIPRTGWAIATFSPYSEVVNHLGMVTGYMLAVLVVGLVGLLIVLRYVIKRNTRPLEDLTKVAYKIARGDFSARLPRDTPDGSVRTLVDAFAHMQQSLADYVASLRQSTLAQARIQSELDIAHAIQKETMPRTFPTSAAGAGIDVFAMLNPVSTIGGDFYDFMLADGKFYFCIGTVSCAGTVSTSLLMTVARSVFRSSISAAQGPEMTIKAMSNVLHDNPESDMSITVFVGALDLYSGELTYANASHNAPLLVQPDGMTEFLPGSSSLPLGVDVLEECAQASLVLKPGSRMVFFTDGIITATNAGGAAYTDYTLYHTVTIIMANYPNLSARDMINRIGRSVREHVGDQEQHRDQALLTFTYKGLGKSAPSPDR</sequence>
<dbReference type="Pfam" id="PF22673">
    <property type="entry name" value="MCP-like_PDC_1"/>
    <property type="match status" value="1"/>
</dbReference>
<feature type="transmembrane region" description="Helical" evidence="2">
    <location>
        <begin position="449"/>
        <end position="471"/>
    </location>
</feature>
<feature type="transmembrane region" description="Helical" evidence="2">
    <location>
        <begin position="308"/>
        <end position="329"/>
    </location>
</feature>
<dbReference type="Proteomes" id="UP000186351">
    <property type="component" value="Chromosome"/>
</dbReference>
<dbReference type="SMART" id="SM00331">
    <property type="entry name" value="PP2C_SIG"/>
    <property type="match status" value="1"/>
</dbReference>
<dbReference type="PANTHER" id="PTHR43156">
    <property type="entry name" value="STAGE II SPORULATION PROTEIN E-RELATED"/>
    <property type="match status" value="1"/>
</dbReference>
<dbReference type="GO" id="GO:0016791">
    <property type="term" value="F:phosphatase activity"/>
    <property type="evidence" value="ECO:0007669"/>
    <property type="project" value="TreeGrafter"/>
</dbReference>
<dbReference type="GeneID" id="65537041"/>
<dbReference type="KEGG" id="pary:A4V02_09190"/>
<dbReference type="InterPro" id="IPR003660">
    <property type="entry name" value="HAMP_dom"/>
</dbReference>
<dbReference type="PROSITE" id="PS50885">
    <property type="entry name" value="HAMP"/>
    <property type="match status" value="1"/>
</dbReference>
<keyword evidence="2" id="KW-1133">Transmembrane helix</keyword>
<name>A0A1B1SAQ8_9BACT</name>
<dbReference type="Pfam" id="PF07228">
    <property type="entry name" value="SpoIIE"/>
    <property type="match status" value="1"/>
</dbReference>
<keyword evidence="5" id="KW-1185">Reference proteome</keyword>
<dbReference type="OrthoDB" id="9763484at2"/>
<gene>
    <name evidence="4" type="ORF">A4V02_09190</name>
</gene>
<dbReference type="CDD" id="cd12912">
    <property type="entry name" value="PDC2_MCP_like"/>
    <property type="match status" value="1"/>
</dbReference>
<evidence type="ECO:0000259" key="3">
    <source>
        <dbReference type="PROSITE" id="PS50885"/>
    </source>
</evidence>
<dbReference type="Gene3D" id="6.10.340.10">
    <property type="match status" value="1"/>
</dbReference>
<evidence type="ECO:0000313" key="4">
    <source>
        <dbReference type="EMBL" id="ANU63884.1"/>
    </source>
</evidence>
<proteinExistence type="predicted"/>
<dbReference type="InterPro" id="IPR036457">
    <property type="entry name" value="PPM-type-like_dom_sf"/>
</dbReference>
<dbReference type="EMBL" id="CP015402">
    <property type="protein sequence ID" value="ANU63884.1"/>
    <property type="molecule type" value="Genomic_DNA"/>
</dbReference>
<dbReference type="STRING" id="1796646.A4V02_09190"/>
<feature type="domain" description="HAMP" evidence="3">
    <location>
        <begin position="330"/>
        <end position="383"/>
    </location>
</feature>
<dbReference type="Gene3D" id="3.60.40.10">
    <property type="entry name" value="PPM-type phosphatase domain"/>
    <property type="match status" value="1"/>
</dbReference>
<accession>A0A1Z2XHW4</accession>
<dbReference type="SUPFAM" id="SSF158472">
    <property type="entry name" value="HAMP domain-like"/>
    <property type="match status" value="1"/>
</dbReference>
<dbReference type="InterPro" id="IPR052016">
    <property type="entry name" value="Bact_Sigma-Reg"/>
</dbReference>
<dbReference type="InterPro" id="IPR001932">
    <property type="entry name" value="PPM-type_phosphatase-like_dom"/>
</dbReference>
<dbReference type="AlphaFoldDB" id="A0A1B1SAQ8"/>
<reference evidence="5" key="1">
    <citation type="submission" date="2016-04" db="EMBL/GenBank/DDBJ databases">
        <title>Complete Genome Sequences of Twelve Strains of a Stable Defined Moderately Diverse Mouse Microbiota 2 (sDMDMm2).</title>
        <authorList>
            <person name="Uchimura Y."/>
            <person name="Wyss M."/>
            <person name="Brugiroux S."/>
            <person name="Limenitakis J.P."/>
            <person name="Stecher B."/>
            <person name="McCoy K.D."/>
            <person name="Macpherson A.J."/>
        </authorList>
    </citation>
    <scope>NUCLEOTIDE SEQUENCE [LARGE SCALE GENOMIC DNA]</scope>
    <source>
        <strain evidence="5">YL27</strain>
    </source>
</reference>
<evidence type="ECO:0000256" key="1">
    <source>
        <dbReference type="ARBA" id="ARBA00022801"/>
    </source>
</evidence>
<dbReference type="Pfam" id="PF00672">
    <property type="entry name" value="HAMP"/>
    <property type="match status" value="1"/>
</dbReference>
<dbReference type="CDD" id="cd12913">
    <property type="entry name" value="PDC1_MCP_like"/>
    <property type="match status" value="1"/>
</dbReference>
<keyword evidence="1" id="KW-0378">Hydrolase</keyword>
<dbReference type="RefSeq" id="WP_068961182.1">
    <property type="nucleotide sequence ID" value="NZ_CAMTQK010000005.1"/>
</dbReference>
<dbReference type="PANTHER" id="PTHR43156:SF2">
    <property type="entry name" value="STAGE II SPORULATION PROTEIN E"/>
    <property type="match status" value="1"/>
</dbReference>
<accession>A0A1B1SAQ8</accession>
<dbReference type="CDD" id="cd06225">
    <property type="entry name" value="HAMP"/>
    <property type="match status" value="1"/>
</dbReference>
<keyword evidence="2" id="KW-0812">Transmembrane</keyword>